<accession>A0A7J9KY20</accession>
<dbReference type="AlphaFoldDB" id="A0A7J9KY20"/>
<comment type="caution">
    <text evidence="1">The sequence shown here is derived from an EMBL/GenBank/DDBJ whole genome shotgun (WGS) entry which is preliminary data.</text>
</comment>
<organism evidence="1 2">
    <name type="scientific">Gossypium schwendimanii</name>
    <name type="common">Cotton</name>
    <dbReference type="NCBI Taxonomy" id="34291"/>
    <lineage>
        <taxon>Eukaryota</taxon>
        <taxon>Viridiplantae</taxon>
        <taxon>Streptophyta</taxon>
        <taxon>Embryophyta</taxon>
        <taxon>Tracheophyta</taxon>
        <taxon>Spermatophyta</taxon>
        <taxon>Magnoliopsida</taxon>
        <taxon>eudicotyledons</taxon>
        <taxon>Gunneridae</taxon>
        <taxon>Pentapetalae</taxon>
        <taxon>rosids</taxon>
        <taxon>malvids</taxon>
        <taxon>Malvales</taxon>
        <taxon>Malvaceae</taxon>
        <taxon>Malvoideae</taxon>
        <taxon>Gossypium</taxon>
    </lineage>
</organism>
<feature type="non-terminal residue" evidence="1">
    <location>
        <position position="1"/>
    </location>
</feature>
<name>A0A7J9KY20_GOSSC</name>
<dbReference type="Proteomes" id="UP000593576">
    <property type="component" value="Unassembled WGS sequence"/>
</dbReference>
<dbReference type="OrthoDB" id="10309601at2759"/>
<evidence type="ECO:0000313" key="2">
    <source>
        <dbReference type="Proteomes" id="UP000593576"/>
    </source>
</evidence>
<evidence type="ECO:0000313" key="1">
    <source>
        <dbReference type="EMBL" id="MBA0851331.1"/>
    </source>
</evidence>
<proteinExistence type="predicted"/>
<gene>
    <name evidence="1" type="ORF">Goshw_017854</name>
</gene>
<protein>
    <submittedName>
        <fullName evidence="1">Uncharacterized protein</fullName>
    </submittedName>
</protein>
<reference evidence="1 2" key="1">
    <citation type="journal article" date="2019" name="Genome Biol. Evol.">
        <title>Insights into the evolution of the New World diploid cottons (Gossypium, subgenus Houzingenia) based on genome sequencing.</title>
        <authorList>
            <person name="Grover C.E."/>
            <person name="Arick M.A. 2nd"/>
            <person name="Thrash A."/>
            <person name="Conover J.L."/>
            <person name="Sanders W.S."/>
            <person name="Peterson D.G."/>
            <person name="Frelichowski J.E."/>
            <person name="Scheffler J.A."/>
            <person name="Scheffler B.E."/>
            <person name="Wendel J.F."/>
        </authorList>
    </citation>
    <scope>NUCLEOTIDE SEQUENCE [LARGE SCALE GENOMIC DNA]</scope>
    <source>
        <strain evidence="1">1</strain>
        <tissue evidence="1">Leaf</tissue>
    </source>
</reference>
<sequence length="111" mass="13126">QDPCIGIPLLVQSFRTKWWDKFHDEKYDSKYLDNFFNKNSILCKSAAPNQTTIKFLQAKSRASAMLAQAKTKKEYKKSWLKCSTQWILDQKTRNLQRLQSKQWISQTIPPQ</sequence>
<keyword evidence="2" id="KW-1185">Reference proteome</keyword>
<dbReference type="EMBL" id="JABFAF010000003">
    <property type="protein sequence ID" value="MBA0851331.1"/>
    <property type="molecule type" value="Genomic_DNA"/>
</dbReference>